<dbReference type="AlphaFoldDB" id="A0A655QA20"/>
<dbReference type="Proteomes" id="UP000044806">
    <property type="component" value="Unassembled WGS sequence"/>
</dbReference>
<gene>
    <name evidence="1" type="ORF">ERS013165_01719</name>
</gene>
<proteinExistence type="predicted"/>
<accession>A0A655QA20</accession>
<reference evidence="1 2" key="1">
    <citation type="submission" date="2015-07" db="EMBL/GenBank/DDBJ databases">
        <authorList>
            <consortium name="Pathogen Informatics"/>
        </authorList>
    </citation>
    <scope>NUCLEOTIDE SEQUENCE [LARGE SCALE GENOMIC DNA]</scope>
    <source>
        <strain evidence="1 2">A51</strain>
    </source>
</reference>
<evidence type="ECO:0000313" key="1">
    <source>
        <dbReference type="EMBL" id="CSA48968.1"/>
    </source>
</evidence>
<name>A0A655QA20_VIBCL</name>
<evidence type="ECO:0000313" key="2">
    <source>
        <dbReference type="Proteomes" id="UP000044806"/>
    </source>
</evidence>
<protein>
    <submittedName>
        <fullName evidence="1">Uncharacterized protein</fullName>
    </submittedName>
</protein>
<organism evidence="1 2">
    <name type="scientific">Vibrio cholerae</name>
    <dbReference type="NCBI Taxonomy" id="666"/>
    <lineage>
        <taxon>Bacteria</taxon>
        <taxon>Pseudomonadati</taxon>
        <taxon>Pseudomonadota</taxon>
        <taxon>Gammaproteobacteria</taxon>
        <taxon>Vibrionales</taxon>
        <taxon>Vibrionaceae</taxon>
        <taxon>Vibrio</taxon>
    </lineage>
</organism>
<dbReference type="EMBL" id="CWOW01000007">
    <property type="protein sequence ID" value="CSA48968.1"/>
    <property type="molecule type" value="Genomic_DNA"/>
</dbReference>
<sequence>MSWRANQYFWAESNNGVVTIERLTTTRRKETCEAVSKPSALAAVKITKANSPPWLKIAAILLRALATVPDRRASR</sequence>